<evidence type="ECO:0000259" key="1">
    <source>
        <dbReference type="Pfam" id="PF12229"/>
    </source>
</evidence>
<dbReference type="Pfam" id="PF04294">
    <property type="entry name" value="VanW"/>
    <property type="match status" value="1"/>
</dbReference>
<comment type="caution">
    <text evidence="2">The sequence shown here is derived from an EMBL/GenBank/DDBJ whole genome shotgun (WGS) entry which is preliminary data.</text>
</comment>
<dbReference type="Pfam" id="PF12229">
    <property type="entry name" value="PG_binding_4"/>
    <property type="match status" value="1"/>
</dbReference>
<dbReference type="InterPro" id="IPR007391">
    <property type="entry name" value="Vancomycin_resist_VanW"/>
</dbReference>
<dbReference type="RefSeq" id="WP_373288843.1">
    <property type="nucleotide sequence ID" value="NZ_BMHP01000003.1"/>
</dbReference>
<accession>A0A916Z7B0</accession>
<dbReference type="Proteomes" id="UP000612456">
    <property type="component" value="Unassembled WGS sequence"/>
</dbReference>
<sequence>MKWMSIAGALLLLQAHIIPDTFTVSHQGKTIASANRSDFALTALPLVDLDKFDHWLDELDRQIYEKPENAKIGDHGEIVPGQPGHKLNRERFAEQFSIYFFGSGPAEVQAPRTALYPKVDSELLAYIREKPIGHYVTYFNAGNKNRSHNIALAAKAINNTVIFPGEIFSFNQVVGMRTGEKGYLRAGVIVRGELSEGIGGGICQVSSTLFNATDRAGLQIVQRYSHSRHVPYVLPGRDATVSWDGPDFTFQNQYNQPILIRAYAGGGSMLVSIYSSEMIEYKPRVVHSISKRLPEEISIETDAKHPAE</sequence>
<dbReference type="PANTHER" id="PTHR35788">
    <property type="entry name" value="EXPORTED PROTEIN-RELATED"/>
    <property type="match status" value="1"/>
</dbReference>
<dbReference type="PANTHER" id="PTHR35788:SF1">
    <property type="entry name" value="EXPORTED PROTEIN"/>
    <property type="match status" value="1"/>
</dbReference>
<evidence type="ECO:0000313" key="2">
    <source>
        <dbReference type="EMBL" id="GGD78507.1"/>
    </source>
</evidence>
<reference evidence="2" key="1">
    <citation type="journal article" date="2014" name="Int. J. Syst. Evol. Microbiol.">
        <title>Complete genome sequence of Corynebacterium casei LMG S-19264T (=DSM 44701T), isolated from a smear-ripened cheese.</title>
        <authorList>
            <consortium name="US DOE Joint Genome Institute (JGI-PGF)"/>
            <person name="Walter F."/>
            <person name="Albersmeier A."/>
            <person name="Kalinowski J."/>
            <person name="Ruckert C."/>
        </authorList>
    </citation>
    <scope>NUCLEOTIDE SEQUENCE</scope>
    <source>
        <strain evidence="2">CGMCC 1.15178</strain>
    </source>
</reference>
<organism evidence="2 3">
    <name type="scientific">Paenibacillus nasutitermitis</name>
    <dbReference type="NCBI Taxonomy" id="1652958"/>
    <lineage>
        <taxon>Bacteria</taxon>
        <taxon>Bacillati</taxon>
        <taxon>Bacillota</taxon>
        <taxon>Bacilli</taxon>
        <taxon>Bacillales</taxon>
        <taxon>Paenibacillaceae</taxon>
        <taxon>Paenibacillus</taxon>
    </lineage>
</organism>
<gene>
    <name evidence="2" type="primary">yoaR</name>
    <name evidence="2" type="ORF">GCM10010911_40710</name>
</gene>
<proteinExistence type="predicted"/>
<dbReference type="InterPro" id="IPR022029">
    <property type="entry name" value="YoaR-like_PG-bd"/>
</dbReference>
<evidence type="ECO:0000313" key="3">
    <source>
        <dbReference type="Proteomes" id="UP000612456"/>
    </source>
</evidence>
<protein>
    <recommendedName>
        <fullName evidence="1">YoaR-like putative peptidoglycan binding domain-containing protein</fullName>
    </recommendedName>
</protein>
<dbReference type="AlphaFoldDB" id="A0A916Z7B0"/>
<name>A0A916Z7B0_9BACL</name>
<reference evidence="2" key="2">
    <citation type="submission" date="2020-09" db="EMBL/GenBank/DDBJ databases">
        <authorList>
            <person name="Sun Q."/>
            <person name="Zhou Y."/>
        </authorList>
    </citation>
    <scope>NUCLEOTIDE SEQUENCE</scope>
    <source>
        <strain evidence="2">CGMCC 1.15178</strain>
    </source>
</reference>
<keyword evidence="3" id="KW-1185">Reference proteome</keyword>
<dbReference type="EMBL" id="BMHP01000003">
    <property type="protein sequence ID" value="GGD78507.1"/>
    <property type="molecule type" value="Genomic_DNA"/>
</dbReference>
<dbReference type="InterPro" id="IPR052913">
    <property type="entry name" value="Glycopeptide_resist_protein"/>
</dbReference>
<feature type="domain" description="YoaR-like putative peptidoglycan binding" evidence="1">
    <location>
        <begin position="29"/>
        <end position="96"/>
    </location>
</feature>